<feature type="domain" description="Trafficking protein particle complex subunit 11" evidence="8">
    <location>
        <begin position="259"/>
        <end position="533"/>
    </location>
</feature>
<organism evidence="10 11">
    <name type="scientific">Cinnamomum micranthum f. kanehirae</name>
    <dbReference type="NCBI Taxonomy" id="337451"/>
    <lineage>
        <taxon>Eukaryota</taxon>
        <taxon>Viridiplantae</taxon>
        <taxon>Streptophyta</taxon>
        <taxon>Embryophyta</taxon>
        <taxon>Tracheophyta</taxon>
        <taxon>Spermatophyta</taxon>
        <taxon>Magnoliopsida</taxon>
        <taxon>Magnoliidae</taxon>
        <taxon>Laurales</taxon>
        <taxon>Lauraceae</taxon>
        <taxon>Cinnamomum</taxon>
    </lineage>
</organism>
<evidence type="ECO:0000256" key="5">
    <source>
        <dbReference type="ARBA" id="ARBA00022448"/>
    </source>
</evidence>
<dbReference type="InterPro" id="IPR021773">
    <property type="entry name" value="TPC11"/>
</dbReference>
<sequence length="1182" mass="132214">MEDYGEELRTPPVALVCLVGFPDLHQTISSFLHSEQPPINTLALPDFSKISLFARKNKESRDSSRPMGILKREWLAKHRTKVPAIVAALFGSDQVSGDPSQWAQVCNDLDNLKAEIRGRNIKLAVVLVQSSLKGKNEVSEDRMIALRKRAEIDSKYLVVFDVVFDQNDPSEIGQSLNRLASIFAELSNAYYREEGRRIKTRIEKKSFSSIELNIRYCFKVAVYAEFRRDWVEALRFYEDAYHALREMVGTSTRLPPIQRLVEIKSVAEQLHFKVSTLLLHGGKVIEAITWFRQHIAYYERLVGSPEAVFLHWEWMSRQLLAFAELLETSSLTVPSGAASLDSSGRSLTDWEFRPAYYYQLAAHYLREKRYFLDLALSGSEISEHHQGAEAIQSSAESVVPSVYVGQFARLLDQSDTYSMQVLTDPEYVFYALAEGKRFQDSSEIIALLRKSFETYNNLNAQRMASYCGNRMAREYFFAGDFVNAKQLFSGIMGLYRQEGWVTLLWGVLGFLRECSRKLGSLRDFIEFSLEMAALPVSFIAETESSNRRGEYGPAGPPSLKQREEIQKEVFGLLRGESKWISTTTEDQPLRLEIDHVSSLRAVFLASVAFHDQAIKVDTSTMVTVSLLTQLPHAVEVDQIEIQFNQSECNFTILNEQKAELGGSPSKEKALRVETLPNLALVTNKWLKLTYNVKSGQSGKLECLSVIVKMGQRFSICCLAESPASMEDLPLWKFEDRVETFPTKDPGLAFTGQKFIQVEEPEAQVDLVLGTSGPALVGEDFVVPVTVASKGHAVCSGELKINIVDTRGGLVSPSEYDTFSSDDLHVELLGASGSPAEDESRLGADNIKKIQQSFGLLSIPFLYMGETWSGRLEIRWHRAKSIMLFVSLGYSPSNEETAPKVNVHKSLKIDGKTPFVISHHYTMPFRRDPLLLSDIESAPDSDPLTTLALDETSILILSVRNCTEVQLRLISMSIELDKNDTECSCAPQYPGTSSTDLSPIVPGAEFRRIFLITPRVSSPKVSVGTVHLTWTRDSELEQQPHSKATLSTVVTKHKLPDIKVEKAPVIVILECPPHAILGVPFSFYVRIQNHTKLPQEIKYSLTDSPSFLSSGPHNGSTIVLPNSEQILGYKLVPLASGQQQLPRVTLTSMRYSAGLSPSCSACTVFVFPSKPHFKLNGEKGLET</sequence>
<protein>
    <recommendedName>
        <fullName evidence="4">Trafficking protein particle complex subunit 11</fullName>
    </recommendedName>
</protein>
<evidence type="ECO:0000256" key="7">
    <source>
        <dbReference type="ARBA" id="ARBA00023034"/>
    </source>
</evidence>
<name>A0A443N2L5_9MAGN</name>
<keyword evidence="6" id="KW-0931">ER-Golgi transport</keyword>
<dbReference type="InterPro" id="IPR025876">
    <property type="entry name" value="TRAPPC11_C"/>
</dbReference>
<dbReference type="PANTHER" id="PTHR14374">
    <property type="entry name" value="FOIE GRAS"/>
    <property type="match status" value="1"/>
</dbReference>
<dbReference type="Pfam" id="PF11817">
    <property type="entry name" value="Foie-gras_1"/>
    <property type="match status" value="1"/>
</dbReference>
<evidence type="ECO:0000313" key="10">
    <source>
        <dbReference type="EMBL" id="RWR72743.1"/>
    </source>
</evidence>
<evidence type="ECO:0000256" key="2">
    <source>
        <dbReference type="ARBA" id="ARBA00004222"/>
    </source>
</evidence>
<comment type="similarity">
    <text evidence="3">Belongs to the TRAPPC11 family.</text>
</comment>
<accession>A0A443N2L5</accession>
<dbReference type="OrthoDB" id="6278596at2759"/>
<dbReference type="Pfam" id="PF12742">
    <property type="entry name" value="Gryzun-like"/>
    <property type="match status" value="1"/>
</dbReference>
<feature type="domain" description="Trafficking protein particle complex subunit 11 C-terminal" evidence="9">
    <location>
        <begin position="1102"/>
        <end position="1144"/>
    </location>
</feature>
<dbReference type="GO" id="GO:0016192">
    <property type="term" value="P:vesicle-mediated transport"/>
    <property type="evidence" value="ECO:0007669"/>
    <property type="project" value="UniProtKB-KW"/>
</dbReference>
<evidence type="ECO:0000259" key="9">
    <source>
        <dbReference type="Pfam" id="PF12742"/>
    </source>
</evidence>
<comment type="subcellular location">
    <subcellularLocation>
        <location evidence="2">Golgi apparatus</location>
        <location evidence="2">cis-Golgi network</location>
    </subcellularLocation>
</comment>
<dbReference type="EMBL" id="QPKB01000001">
    <property type="protein sequence ID" value="RWR72743.1"/>
    <property type="molecule type" value="Genomic_DNA"/>
</dbReference>
<dbReference type="AlphaFoldDB" id="A0A443N2L5"/>
<evidence type="ECO:0000256" key="6">
    <source>
        <dbReference type="ARBA" id="ARBA00022892"/>
    </source>
</evidence>
<comment type="function">
    <text evidence="1">Involved in endoplasmic reticulum to Golgi apparatus trafficking at a very early stage.</text>
</comment>
<dbReference type="STRING" id="337451.A0A443N2L5"/>
<gene>
    <name evidence="10" type="ORF">CKAN_00098200</name>
</gene>
<proteinExistence type="inferred from homology"/>
<comment type="caution">
    <text evidence="10">The sequence shown here is derived from an EMBL/GenBank/DDBJ whole genome shotgun (WGS) entry which is preliminary data.</text>
</comment>
<keyword evidence="11" id="KW-1185">Reference proteome</keyword>
<keyword evidence="5" id="KW-0813">Transport</keyword>
<reference evidence="10 11" key="1">
    <citation type="journal article" date="2019" name="Nat. Plants">
        <title>Stout camphor tree genome fills gaps in understanding of flowering plant genome evolution.</title>
        <authorList>
            <person name="Chaw S.M."/>
            <person name="Liu Y.C."/>
            <person name="Wu Y.W."/>
            <person name="Wang H.Y."/>
            <person name="Lin C.I."/>
            <person name="Wu C.S."/>
            <person name="Ke H.M."/>
            <person name="Chang L.Y."/>
            <person name="Hsu C.Y."/>
            <person name="Yang H.T."/>
            <person name="Sudianto E."/>
            <person name="Hsu M.H."/>
            <person name="Wu K.P."/>
            <person name="Wang L.N."/>
            <person name="Leebens-Mack J.H."/>
            <person name="Tsai I.J."/>
        </authorList>
    </citation>
    <scope>NUCLEOTIDE SEQUENCE [LARGE SCALE GENOMIC DNA]</scope>
    <source>
        <strain evidence="11">cv. Chaw 1501</strain>
        <tissue evidence="10">Young leaves</tissue>
    </source>
</reference>
<evidence type="ECO:0000256" key="1">
    <source>
        <dbReference type="ARBA" id="ARBA00001995"/>
    </source>
</evidence>
<evidence type="ECO:0000313" key="11">
    <source>
        <dbReference type="Proteomes" id="UP000283530"/>
    </source>
</evidence>
<evidence type="ECO:0000259" key="8">
    <source>
        <dbReference type="Pfam" id="PF11817"/>
    </source>
</evidence>
<evidence type="ECO:0000256" key="3">
    <source>
        <dbReference type="ARBA" id="ARBA00007051"/>
    </source>
</evidence>
<keyword evidence="7" id="KW-0333">Golgi apparatus</keyword>
<evidence type="ECO:0000256" key="4">
    <source>
        <dbReference type="ARBA" id="ARBA00021520"/>
    </source>
</evidence>
<dbReference type="Proteomes" id="UP000283530">
    <property type="component" value="Unassembled WGS sequence"/>
</dbReference>
<dbReference type="GO" id="GO:0005794">
    <property type="term" value="C:Golgi apparatus"/>
    <property type="evidence" value="ECO:0007669"/>
    <property type="project" value="UniProtKB-SubCell"/>
</dbReference>
<dbReference type="PANTHER" id="PTHR14374:SF0">
    <property type="entry name" value="TRAFFICKING PROTEIN PARTICLE COMPLEX SUBUNIT 11"/>
    <property type="match status" value="1"/>
</dbReference>